<dbReference type="RefSeq" id="XP_041194689.1">
    <property type="nucleotide sequence ID" value="XM_041339817.1"/>
</dbReference>
<sequence length="328" mass="37184">MFQMLKEFIRVIRDIVNIQRVAVEDHKILHHDCSLNNAMILDDLDLSKEFLIDWEFSVHITADNRYPISGTGTVPFMSCMLLSQVSLLQQQVNAEAEQKKMTNAHKLKLKLKLKKAPALKTPKTSSDSIALPVSHVVQTFSDDLKSLFFIFAWVCIKFCGPNGAVCQEHVPNSLLDCWASLDLASCAAFKITFFTNPLDEQHLLNEFHPYFKPLIVKNHVAQGRERLTQRGLASARTLCPLPDPEDFWRSVGNIRRSAGQFRRNAGSALESSHCKVILLQETGWKDRRSEGLEDRRTGGQEDRRTEGQDDGGQKDRMSKGQEDRMSEG</sequence>
<dbReference type="Pfam" id="PF17667">
    <property type="entry name" value="Pkinase_fungal"/>
    <property type="match status" value="1"/>
</dbReference>
<dbReference type="GeneID" id="64633833"/>
<protein>
    <recommendedName>
        <fullName evidence="2">Fungal-type protein kinase domain-containing protein</fullName>
    </recommendedName>
</protein>
<dbReference type="AlphaFoldDB" id="A0A9P7EDQ6"/>
<proteinExistence type="predicted"/>
<dbReference type="EMBL" id="JABBWG010000010">
    <property type="protein sequence ID" value="KAG1819012.1"/>
    <property type="molecule type" value="Genomic_DNA"/>
</dbReference>
<accession>A0A9P7EDQ6</accession>
<comment type="caution">
    <text evidence="3">The sequence shown here is derived from an EMBL/GenBank/DDBJ whole genome shotgun (WGS) entry which is preliminary data.</text>
</comment>
<feature type="region of interest" description="Disordered" evidence="1">
    <location>
        <begin position="287"/>
        <end position="328"/>
    </location>
</feature>
<evidence type="ECO:0000313" key="3">
    <source>
        <dbReference type="EMBL" id="KAG1819012.1"/>
    </source>
</evidence>
<gene>
    <name evidence="3" type="ORF">BJ212DRAFT_1479140</name>
</gene>
<organism evidence="3 4">
    <name type="scientific">Suillus subaureus</name>
    <dbReference type="NCBI Taxonomy" id="48587"/>
    <lineage>
        <taxon>Eukaryota</taxon>
        <taxon>Fungi</taxon>
        <taxon>Dikarya</taxon>
        <taxon>Basidiomycota</taxon>
        <taxon>Agaricomycotina</taxon>
        <taxon>Agaricomycetes</taxon>
        <taxon>Agaricomycetidae</taxon>
        <taxon>Boletales</taxon>
        <taxon>Suillineae</taxon>
        <taxon>Suillaceae</taxon>
        <taxon>Suillus</taxon>
    </lineage>
</organism>
<dbReference type="PANTHER" id="PTHR38248">
    <property type="entry name" value="FUNK1 6"/>
    <property type="match status" value="1"/>
</dbReference>
<dbReference type="Proteomes" id="UP000807769">
    <property type="component" value="Unassembled WGS sequence"/>
</dbReference>
<evidence type="ECO:0000259" key="2">
    <source>
        <dbReference type="Pfam" id="PF17667"/>
    </source>
</evidence>
<evidence type="ECO:0000256" key="1">
    <source>
        <dbReference type="SAM" id="MobiDB-lite"/>
    </source>
</evidence>
<evidence type="ECO:0000313" key="4">
    <source>
        <dbReference type="Proteomes" id="UP000807769"/>
    </source>
</evidence>
<name>A0A9P7EDQ6_9AGAM</name>
<dbReference type="OrthoDB" id="5584477at2759"/>
<dbReference type="InterPro" id="IPR040976">
    <property type="entry name" value="Pkinase_fungal"/>
</dbReference>
<reference evidence="3" key="1">
    <citation type="journal article" date="2020" name="New Phytol.">
        <title>Comparative genomics reveals dynamic genome evolution in host specialist ectomycorrhizal fungi.</title>
        <authorList>
            <person name="Lofgren L.A."/>
            <person name="Nguyen N.H."/>
            <person name="Vilgalys R."/>
            <person name="Ruytinx J."/>
            <person name="Liao H.L."/>
            <person name="Branco S."/>
            <person name="Kuo A."/>
            <person name="LaButti K."/>
            <person name="Lipzen A."/>
            <person name="Andreopoulos W."/>
            <person name="Pangilinan J."/>
            <person name="Riley R."/>
            <person name="Hundley H."/>
            <person name="Na H."/>
            <person name="Barry K."/>
            <person name="Grigoriev I.V."/>
            <person name="Stajich J.E."/>
            <person name="Kennedy P.G."/>
        </authorList>
    </citation>
    <scope>NUCLEOTIDE SEQUENCE</scope>
    <source>
        <strain evidence="3">MN1</strain>
    </source>
</reference>
<dbReference type="PANTHER" id="PTHR38248:SF2">
    <property type="entry name" value="FUNK1 11"/>
    <property type="match status" value="1"/>
</dbReference>
<keyword evidence="4" id="KW-1185">Reference proteome</keyword>
<feature type="domain" description="Fungal-type protein kinase" evidence="2">
    <location>
        <begin position="2"/>
        <end position="155"/>
    </location>
</feature>